<dbReference type="Gene3D" id="3.30.310.70">
    <property type="entry name" value="TT1751-like domain"/>
    <property type="match status" value="1"/>
</dbReference>
<dbReference type="PROSITE" id="PS51257">
    <property type="entry name" value="PROKAR_LIPOPROTEIN"/>
    <property type="match status" value="1"/>
</dbReference>
<dbReference type="STRING" id="1121352.GCA_000620925_01787"/>
<proteinExistence type="predicted"/>
<evidence type="ECO:0000313" key="3">
    <source>
        <dbReference type="EMBL" id="RRD89125.1"/>
    </source>
</evidence>
<dbReference type="CDD" id="cd14797">
    <property type="entry name" value="DUF302"/>
    <property type="match status" value="1"/>
</dbReference>
<dbReference type="AlphaFoldDB" id="A0A3P2A2B9"/>
<dbReference type="PANTHER" id="PTHR38342">
    <property type="entry name" value="SLR5037 PROTEIN"/>
    <property type="match status" value="1"/>
</dbReference>
<evidence type="ECO:0000256" key="1">
    <source>
        <dbReference type="SAM" id="SignalP"/>
    </source>
</evidence>
<sequence>MKHYFAPAFAALMLAACSALPSFHHHGSSHTMPAHQTTIPSAYDFNDTVAKIRQAVESKGMTVFAVIDHQAAAQKAGLQMQPATVLIFGNPKAGTPLMVKDPAFALQLPLKVLITETDGKVQVSYVPAQHLILGSKIAPAEVENTLAKAEGLIRATVVAYKLVLLRT</sequence>
<dbReference type="Proteomes" id="UP000269923">
    <property type="component" value="Unassembled WGS sequence"/>
</dbReference>
<dbReference type="SUPFAM" id="SSF103247">
    <property type="entry name" value="TT1751-like"/>
    <property type="match status" value="1"/>
</dbReference>
<dbReference type="EMBL" id="RQYC01000022">
    <property type="protein sequence ID" value="RRD89125.1"/>
    <property type="molecule type" value="Genomic_DNA"/>
</dbReference>
<evidence type="ECO:0000259" key="2">
    <source>
        <dbReference type="Pfam" id="PF03625"/>
    </source>
</evidence>
<protein>
    <submittedName>
        <fullName evidence="3">DUF302 domain-containing protein</fullName>
    </submittedName>
</protein>
<gene>
    <name evidence="3" type="ORF">EII21_09750</name>
</gene>
<dbReference type="RefSeq" id="WP_124796012.1">
    <property type="nucleotide sequence ID" value="NZ_RQYC01000022.1"/>
</dbReference>
<dbReference type="PANTHER" id="PTHR38342:SF2">
    <property type="entry name" value="INNER MEMBRANE OR EXPORTED"/>
    <property type="match status" value="1"/>
</dbReference>
<feature type="chain" id="PRO_5017924389" evidence="1">
    <location>
        <begin position="22"/>
        <end position="167"/>
    </location>
</feature>
<dbReference type="InterPro" id="IPR035923">
    <property type="entry name" value="TT1751-like_sf"/>
</dbReference>
<feature type="signal peptide" evidence="1">
    <location>
        <begin position="1"/>
        <end position="21"/>
    </location>
</feature>
<reference evidence="3 4" key="1">
    <citation type="submission" date="2018-11" db="EMBL/GenBank/DDBJ databases">
        <title>Genomes From Bacteria Associated with the Canine Oral Cavity: a Test Case for Automated Genome-Based Taxonomic Assignment.</title>
        <authorList>
            <person name="Coil D.A."/>
            <person name="Jospin G."/>
            <person name="Darling A.E."/>
            <person name="Wallis C."/>
            <person name="Davis I.J."/>
            <person name="Harris S."/>
            <person name="Eisen J.A."/>
            <person name="Holcombe L.J."/>
            <person name="O'Flynn C."/>
        </authorList>
    </citation>
    <scope>NUCLEOTIDE SEQUENCE [LARGE SCALE GENOMIC DNA]</scope>
    <source>
        <strain evidence="3 4">COT-280</strain>
    </source>
</reference>
<organism evidence="3 4">
    <name type="scientific">Conchiformibius steedae</name>
    <dbReference type="NCBI Taxonomy" id="153493"/>
    <lineage>
        <taxon>Bacteria</taxon>
        <taxon>Pseudomonadati</taxon>
        <taxon>Pseudomonadota</taxon>
        <taxon>Betaproteobacteria</taxon>
        <taxon>Neisseriales</taxon>
        <taxon>Neisseriaceae</taxon>
        <taxon>Conchiformibius</taxon>
    </lineage>
</organism>
<dbReference type="InterPro" id="IPR005180">
    <property type="entry name" value="DUF302"/>
</dbReference>
<accession>A0A3P2A2B9</accession>
<name>A0A3P2A2B9_9NEIS</name>
<feature type="domain" description="DUF302" evidence="2">
    <location>
        <begin position="67"/>
        <end position="126"/>
    </location>
</feature>
<dbReference type="OrthoDB" id="9799367at2"/>
<keyword evidence="1" id="KW-0732">Signal</keyword>
<evidence type="ECO:0000313" key="4">
    <source>
        <dbReference type="Proteomes" id="UP000269923"/>
    </source>
</evidence>
<dbReference type="Pfam" id="PF03625">
    <property type="entry name" value="DUF302"/>
    <property type="match status" value="1"/>
</dbReference>
<keyword evidence="4" id="KW-1185">Reference proteome</keyword>
<comment type="caution">
    <text evidence="3">The sequence shown here is derived from an EMBL/GenBank/DDBJ whole genome shotgun (WGS) entry which is preliminary data.</text>
</comment>